<gene>
    <name evidence="1" type="ORF">SAMN03080618_00058</name>
</gene>
<reference evidence="2" key="1">
    <citation type="submission" date="2016-10" db="EMBL/GenBank/DDBJ databases">
        <authorList>
            <person name="Varghese N."/>
            <person name="Submissions S."/>
        </authorList>
    </citation>
    <scope>NUCLEOTIDE SEQUENCE [LARGE SCALE GENOMIC DNA]</scope>
    <source>
        <strain evidence="2">DSM 21857</strain>
    </source>
</reference>
<organism evidence="1 2">
    <name type="scientific">Aquamicrobium aerolatum DSM 21857</name>
    <dbReference type="NCBI Taxonomy" id="1121003"/>
    <lineage>
        <taxon>Bacteria</taxon>
        <taxon>Pseudomonadati</taxon>
        <taxon>Pseudomonadota</taxon>
        <taxon>Alphaproteobacteria</taxon>
        <taxon>Hyphomicrobiales</taxon>
        <taxon>Phyllobacteriaceae</taxon>
        <taxon>Aerobium</taxon>
    </lineage>
</organism>
<dbReference type="STRING" id="1121003.SAMN03080618_00058"/>
<keyword evidence="2" id="KW-1185">Reference proteome</keyword>
<name>A0A1I3H9E0_9HYPH</name>
<protein>
    <submittedName>
        <fullName evidence="1">Uncharacterized conserved protein, DUF924 family</fullName>
    </submittedName>
</protein>
<sequence>MSEKWVDEVLDFWFKELTAQDWFGGDKTLDETIKTRFKPLYQDMRSNFRVDSVEDARTALAAIILFDQFPRNIYRGSPAAFGTDDMALGLSRRALDREFDRQLSDTEKQFMYMPLMHSEVMADQERCVDLFRSLGNENGLKFAIEHRDMVAKYGRFPHRNKALGRESTAAEVELLESHPGYGQ</sequence>
<dbReference type="InterPro" id="IPR010323">
    <property type="entry name" value="DUF924"/>
</dbReference>
<dbReference type="AlphaFoldDB" id="A0A1I3H9E0"/>
<dbReference type="RefSeq" id="WP_091517398.1">
    <property type="nucleotide sequence ID" value="NZ_FORF01000001.1"/>
</dbReference>
<dbReference type="EMBL" id="FORF01000001">
    <property type="protein sequence ID" value="SFI32167.1"/>
    <property type="molecule type" value="Genomic_DNA"/>
</dbReference>
<dbReference type="Gene3D" id="1.20.58.320">
    <property type="entry name" value="TPR-like"/>
    <property type="match status" value="1"/>
</dbReference>
<dbReference type="SUPFAM" id="SSF48452">
    <property type="entry name" value="TPR-like"/>
    <property type="match status" value="1"/>
</dbReference>
<dbReference type="Gene3D" id="1.25.40.10">
    <property type="entry name" value="Tetratricopeptide repeat domain"/>
    <property type="match status" value="1"/>
</dbReference>
<dbReference type="Proteomes" id="UP000242763">
    <property type="component" value="Unassembled WGS sequence"/>
</dbReference>
<dbReference type="InterPro" id="IPR011990">
    <property type="entry name" value="TPR-like_helical_dom_sf"/>
</dbReference>
<proteinExistence type="predicted"/>
<evidence type="ECO:0000313" key="2">
    <source>
        <dbReference type="Proteomes" id="UP000242763"/>
    </source>
</evidence>
<accession>A0A1I3H9E0</accession>
<evidence type="ECO:0000313" key="1">
    <source>
        <dbReference type="EMBL" id="SFI32167.1"/>
    </source>
</evidence>
<dbReference type="Pfam" id="PF06041">
    <property type="entry name" value="DUF924"/>
    <property type="match status" value="1"/>
</dbReference>
<dbReference type="OrthoDB" id="7593450at2"/>